<reference evidence="5" key="2">
    <citation type="submission" date="2015-01" db="EMBL/GenBank/DDBJ databases">
        <title>Evolutionary Origins and Diversification of the Mycorrhizal Mutualists.</title>
        <authorList>
            <consortium name="DOE Joint Genome Institute"/>
            <consortium name="Mycorrhizal Genomics Consortium"/>
            <person name="Kohler A."/>
            <person name="Kuo A."/>
            <person name="Nagy L.G."/>
            <person name="Floudas D."/>
            <person name="Copeland A."/>
            <person name="Barry K.W."/>
            <person name="Cichocki N."/>
            <person name="Veneault-Fourrey C."/>
            <person name="LaButti K."/>
            <person name="Lindquist E.A."/>
            <person name="Lipzen A."/>
            <person name="Lundell T."/>
            <person name="Morin E."/>
            <person name="Murat C."/>
            <person name="Riley R."/>
            <person name="Ohm R."/>
            <person name="Sun H."/>
            <person name="Tunlid A."/>
            <person name="Henrissat B."/>
            <person name="Grigoriev I.V."/>
            <person name="Hibbett D.S."/>
            <person name="Martin F."/>
        </authorList>
    </citation>
    <scope>NUCLEOTIDE SEQUENCE [LARGE SCALE GENOMIC DNA]</scope>
    <source>
        <strain evidence="5">h7</strain>
    </source>
</reference>
<dbReference type="AlphaFoldDB" id="A0A0C3BYW9"/>
<dbReference type="Proteomes" id="UP000053424">
    <property type="component" value="Unassembled WGS sequence"/>
</dbReference>
<dbReference type="EMBL" id="KN831779">
    <property type="protein sequence ID" value="KIM41785.1"/>
    <property type="molecule type" value="Genomic_DNA"/>
</dbReference>
<accession>A0A0C3BYW9</accession>
<feature type="transmembrane region" description="Helical" evidence="2">
    <location>
        <begin position="21"/>
        <end position="43"/>
    </location>
</feature>
<evidence type="ECO:0000313" key="4">
    <source>
        <dbReference type="EMBL" id="KIM41785.1"/>
    </source>
</evidence>
<dbReference type="Pfam" id="PF01755">
    <property type="entry name" value="Glyco_transf_25"/>
    <property type="match status" value="1"/>
</dbReference>
<reference evidence="4 5" key="1">
    <citation type="submission" date="2014-04" db="EMBL/GenBank/DDBJ databases">
        <authorList>
            <consortium name="DOE Joint Genome Institute"/>
            <person name="Kuo A."/>
            <person name="Gay G."/>
            <person name="Dore J."/>
            <person name="Kohler A."/>
            <person name="Nagy L.G."/>
            <person name="Floudas D."/>
            <person name="Copeland A."/>
            <person name="Barry K.W."/>
            <person name="Cichocki N."/>
            <person name="Veneault-Fourrey C."/>
            <person name="LaButti K."/>
            <person name="Lindquist E.A."/>
            <person name="Lipzen A."/>
            <person name="Lundell T."/>
            <person name="Morin E."/>
            <person name="Murat C."/>
            <person name="Sun H."/>
            <person name="Tunlid A."/>
            <person name="Henrissat B."/>
            <person name="Grigoriev I.V."/>
            <person name="Hibbett D.S."/>
            <person name="Martin F."/>
            <person name="Nordberg H.P."/>
            <person name="Cantor M.N."/>
            <person name="Hua S.X."/>
        </authorList>
    </citation>
    <scope>NUCLEOTIDE SEQUENCE [LARGE SCALE GENOMIC DNA]</scope>
    <source>
        <strain evidence="5">h7</strain>
    </source>
</reference>
<organism evidence="4 5">
    <name type="scientific">Hebeloma cylindrosporum</name>
    <dbReference type="NCBI Taxonomy" id="76867"/>
    <lineage>
        <taxon>Eukaryota</taxon>
        <taxon>Fungi</taxon>
        <taxon>Dikarya</taxon>
        <taxon>Basidiomycota</taxon>
        <taxon>Agaricomycotina</taxon>
        <taxon>Agaricomycetes</taxon>
        <taxon>Agaricomycetidae</taxon>
        <taxon>Agaricales</taxon>
        <taxon>Agaricineae</taxon>
        <taxon>Hymenogastraceae</taxon>
        <taxon>Hebeloma</taxon>
    </lineage>
</organism>
<evidence type="ECO:0000259" key="3">
    <source>
        <dbReference type="Pfam" id="PF01755"/>
    </source>
</evidence>
<dbReference type="STRING" id="686832.A0A0C3BYW9"/>
<sequence length="417" mass="47121">MSQVIQTLRNRRLLRSTSIPVLLKAVLFVGGFLLPAYMLYVWLLAPEGFFVSLPDSSVMTVEVDEVNKPYHLGNARETYVINLPHHMEQLRTALDINWDYVNGVYLNSSLVRNTLEWVHTVRSGPPHVVGDEEKPSKADEISFTWPTDIDALATANSGLDLWSSGNGVWPLPPAVPKELPPYLQPMASSTENYNIATNVSAQPQHLLLTEARVACWFGHLDLIHKIANSLKDDEFAIILEDDVDMERDTDEQMKNLWSYLPADWDMVFLGHCCSDESRGQRISPGPPDLSNDDSAPQSSHSQLHASSAPQCTHAYALSRTGARRLLLHLRYPPFAFSRAIDQAISWLIYTNRIKSYSAVPALIVQRRISNSDITEGIGFWQKDKLVSSVFDDRGKGKMMKRKAIPFHRKNRHRVKHT</sequence>
<name>A0A0C3BYW9_HEBCY</name>
<keyword evidence="2" id="KW-0812">Transmembrane</keyword>
<feature type="compositionally biased region" description="Low complexity" evidence="1">
    <location>
        <begin position="294"/>
        <end position="307"/>
    </location>
</feature>
<gene>
    <name evidence="4" type="ORF">M413DRAFT_445011</name>
</gene>
<evidence type="ECO:0000256" key="2">
    <source>
        <dbReference type="SAM" id="Phobius"/>
    </source>
</evidence>
<keyword evidence="2" id="KW-0472">Membrane</keyword>
<feature type="domain" description="Glycosyl transferase family 25" evidence="3">
    <location>
        <begin position="202"/>
        <end position="330"/>
    </location>
</feature>
<proteinExistence type="predicted"/>
<dbReference type="OrthoDB" id="47375at2759"/>
<evidence type="ECO:0000313" key="5">
    <source>
        <dbReference type="Proteomes" id="UP000053424"/>
    </source>
</evidence>
<feature type="region of interest" description="Disordered" evidence="1">
    <location>
        <begin position="277"/>
        <end position="307"/>
    </location>
</feature>
<protein>
    <recommendedName>
        <fullName evidence="3">Glycosyl transferase family 25 domain-containing protein</fullName>
    </recommendedName>
</protein>
<evidence type="ECO:0000256" key="1">
    <source>
        <dbReference type="SAM" id="MobiDB-lite"/>
    </source>
</evidence>
<dbReference type="InterPro" id="IPR002654">
    <property type="entry name" value="Glyco_trans_25"/>
</dbReference>
<dbReference type="HOGENOM" id="CLU_040950_0_0_1"/>
<keyword evidence="2" id="KW-1133">Transmembrane helix</keyword>
<keyword evidence="5" id="KW-1185">Reference proteome</keyword>